<keyword evidence="1" id="KW-0689">Ribosomal protein</keyword>
<dbReference type="EMBL" id="MEVL01000014">
    <property type="protein sequence ID" value="OGC61272.1"/>
    <property type="molecule type" value="Genomic_DNA"/>
</dbReference>
<evidence type="ECO:0000256" key="3">
    <source>
        <dbReference type="ARBA" id="ARBA00035310"/>
    </source>
</evidence>
<keyword evidence="2" id="KW-0687">Ribonucleoprotein</keyword>
<name>A0A1F4VVQ5_UNCKA</name>
<dbReference type="Proteomes" id="UP000176967">
    <property type="component" value="Unassembled WGS sequence"/>
</dbReference>
<dbReference type="GO" id="GO:0005840">
    <property type="term" value="C:ribosome"/>
    <property type="evidence" value="ECO:0007669"/>
    <property type="project" value="UniProtKB-KW"/>
</dbReference>
<dbReference type="Pfam" id="PF00886">
    <property type="entry name" value="Ribosomal_S16"/>
    <property type="match status" value="1"/>
</dbReference>
<accession>A0A1F4VVQ5</accession>
<dbReference type="AlphaFoldDB" id="A0A1F4VVQ5"/>
<dbReference type="GO" id="GO:0005737">
    <property type="term" value="C:cytoplasm"/>
    <property type="evidence" value="ECO:0007669"/>
    <property type="project" value="UniProtKB-ARBA"/>
</dbReference>
<evidence type="ECO:0000313" key="5">
    <source>
        <dbReference type="EMBL" id="OGC61272.1"/>
    </source>
</evidence>
<dbReference type="GO" id="GO:0003735">
    <property type="term" value="F:structural constituent of ribosome"/>
    <property type="evidence" value="ECO:0007669"/>
    <property type="project" value="InterPro"/>
</dbReference>
<dbReference type="STRING" id="1802628.A2890_02300"/>
<protein>
    <recommendedName>
        <fullName evidence="3">30S ribosomal protein S16</fullName>
    </recommendedName>
</protein>
<feature type="region of interest" description="Disordered" evidence="4">
    <location>
        <begin position="80"/>
        <end position="122"/>
    </location>
</feature>
<dbReference type="Gene3D" id="3.30.1320.10">
    <property type="match status" value="1"/>
</dbReference>
<dbReference type="InterPro" id="IPR000307">
    <property type="entry name" value="Ribosomal_bS16"/>
</dbReference>
<feature type="compositionally biased region" description="Low complexity" evidence="4">
    <location>
        <begin position="108"/>
        <end position="122"/>
    </location>
</feature>
<sequence length="122" mass="13699">MLVIKLVRYGKKNLPSFRVAVTEKNKIVEFLGSYYPHPKSPQLNISKELLEKWKKSGAKLTPAVENLVKGKYEFKKYVPKKAESQEITAPTSPQPTVEPEKPKEVSSEKSSPASENSEQPNA</sequence>
<evidence type="ECO:0000256" key="2">
    <source>
        <dbReference type="ARBA" id="ARBA00023274"/>
    </source>
</evidence>
<dbReference type="GO" id="GO:1990904">
    <property type="term" value="C:ribonucleoprotein complex"/>
    <property type="evidence" value="ECO:0007669"/>
    <property type="project" value="UniProtKB-KW"/>
</dbReference>
<dbReference type="InterPro" id="IPR023803">
    <property type="entry name" value="Ribosomal_bS16_dom_sf"/>
</dbReference>
<feature type="compositionally biased region" description="Polar residues" evidence="4">
    <location>
        <begin position="85"/>
        <end position="95"/>
    </location>
</feature>
<comment type="caution">
    <text evidence="5">The sequence shown here is derived from an EMBL/GenBank/DDBJ whole genome shotgun (WGS) entry which is preliminary data.</text>
</comment>
<reference evidence="5 6" key="1">
    <citation type="journal article" date="2016" name="Nat. Commun.">
        <title>Thousands of microbial genomes shed light on interconnected biogeochemical processes in an aquifer system.</title>
        <authorList>
            <person name="Anantharaman K."/>
            <person name="Brown C.T."/>
            <person name="Hug L.A."/>
            <person name="Sharon I."/>
            <person name="Castelle C.J."/>
            <person name="Probst A.J."/>
            <person name="Thomas B.C."/>
            <person name="Singh A."/>
            <person name="Wilkins M.J."/>
            <person name="Karaoz U."/>
            <person name="Brodie E.L."/>
            <person name="Williams K.H."/>
            <person name="Hubbard S.S."/>
            <person name="Banfield J.F."/>
        </authorList>
    </citation>
    <scope>NUCLEOTIDE SEQUENCE [LARGE SCALE GENOMIC DNA]</scope>
</reference>
<proteinExistence type="predicted"/>
<gene>
    <name evidence="5" type="ORF">A2890_02300</name>
</gene>
<evidence type="ECO:0000256" key="1">
    <source>
        <dbReference type="ARBA" id="ARBA00022980"/>
    </source>
</evidence>
<feature type="compositionally biased region" description="Basic and acidic residues" evidence="4">
    <location>
        <begin position="98"/>
        <end position="107"/>
    </location>
</feature>
<dbReference type="GO" id="GO:0006412">
    <property type="term" value="P:translation"/>
    <property type="evidence" value="ECO:0007669"/>
    <property type="project" value="InterPro"/>
</dbReference>
<evidence type="ECO:0000256" key="4">
    <source>
        <dbReference type="SAM" id="MobiDB-lite"/>
    </source>
</evidence>
<dbReference type="SUPFAM" id="SSF54565">
    <property type="entry name" value="Ribosomal protein S16"/>
    <property type="match status" value="1"/>
</dbReference>
<evidence type="ECO:0000313" key="6">
    <source>
        <dbReference type="Proteomes" id="UP000176967"/>
    </source>
</evidence>
<organism evidence="5 6">
    <name type="scientific">candidate division WWE3 bacterium RIFCSPLOWO2_01_FULL_53_14</name>
    <dbReference type="NCBI Taxonomy" id="1802628"/>
    <lineage>
        <taxon>Bacteria</taxon>
        <taxon>Katanobacteria</taxon>
    </lineage>
</organism>